<sequence>MAMIQLELNEQESAVLRRKVEDLESENERLQKEIRGVLSSTDSRVTKGDSADMKKLEKEVQLLRTKINDVEGENEKLSDENKKLQLRVTKRLPLSGSETSYIEKQVQEEKMKRLEKKLKEANEKLKEAQIEAAVTSTEGKGVRGIGLKDEAPKKDVESGGLKKKLDDLQTKYDKLFKETEELRNPASMKNRIPKVPKDFTPKATLMKWVTELEAECGKLH</sequence>
<gene>
    <name evidence="3" type="ORF">E2C01_008191</name>
</gene>
<dbReference type="AlphaFoldDB" id="A0A5B7D2G4"/>
<dbReference type="OrthoDB" id="6381435at2759"/>
<dbReference type="InterPro" id="IPR049885">
    <property type="entry name" value="MTCL1-3"/>
</dbReference>
<feature type="compositionally biased region" description="Basic and acidic residues" evidence="2">
    <location>
        <begin position="146"/>
        <end position="157"/>
    </location>
</feature>
<dbReference type="PANTHER" id="PTHR15742">
    <property type="entry name" value="GIRDIN"/>
    <property type="match status" value="1"/>
</dbReference>
<dbReference type="PANTHER" id="PTHR15742:SF5">
    <property type="entry name" value="GIRDIN"/>
    <property type="match status" value="1"/>
</dbReference>
<organism evidence="3 4">
    <name type="scientific">Portunus trituberculatus</name>
    <name type="common">Swimming crab</name>
    <name type="synonym">Neptunus trituberculatus</name>
    <dbReference type="NCBI Taxonomy" id="210409"/>
    <lineage>
        <taxon>Eukaryota</taxon>
        <taxon>Metazoa</taxon>
        <taxon>Ecdysozoa</taxon>
        <taxon>Arthropoda</taxon>
        <taxon>Crustacea</taxon>
        <taxon>Multicrustacea</taxon>
        <taxon>Malacostraca</taxon>
        <taxon>Eumalacostraca</taxon>
        <taxon>Eucarida</taxon>
        <taxon>Decapoda</taxon>
        <taxon>Pleocyemata</taxon>
        <taxon>Brachyura</taxon>
        <taxon>Eubrachyura</taxon>
        <taxon>Portunoidea</taxon>
        <taxon>Portunidae</taxon>
        <taxon>Portuninae</taxon>
        <taxon>Portunus</taxon>
    </lineage>
</organism>
<name>A0A5B7D2G4_PORTR</name>
<accession>A0A5B7D2G4</accession>
<keyword evidence="4" id="KW-1185">Reference proteome</keyword>
<feature type="coiled-coil region" evidence="1">
    <location>
        <begin position="6"/>
        <end position="138"/>
    </location>
</feature>
<dbReference type="EMBL" id="VSRR010000424">
    <property type="protein sequence ID" value="MPC15401.1"/>
    <property type="molecule type" value="Genomic_DNA"/>
</dbReference>
<evidence type="ECO:0000256" key="2">
    <source>
        <dbReference type="SAM" id="MobiDB-lite"/>
    </source>
</evidence>
<evidence type="ECO:0000313" key="4">
    <source>
        <dbReference type="Proteomes" id="UP000324222"/>
    </source>
</evidence>
<evidence type="ECO:0000313" key="3">
    <source>
        <dbReference type="EMBL" id="MPC15401.1"/>
    </source>
</evidence>
<keyword evidence="1" id="KW-0175">Coiled coil</keyword>
<dbReference type="Proteomes" id="UP000324222">
    <property type="component" value="Unassembled WGS sequence"/>
</dbReference>
<evidence type="ECO:0000256" key="1">
    <source>
        <dbReference type="SAM" id="Coils"/>
    </source>
</evidence>
<protein>
    <submittedName>
        <fullName evidence="3">Uncharacterized protein</fullName>
    </submittedName>
</protein>
<reference evidence="3 4" key="1">
    <citation type="submission" date="2019-05" db="EMBL/GenBank/DDBJ databases">
        <title>Another draft genome of Portunus trituberculatus and its Hox gene families provides insights of decapod evolution.</title>
        <authorList>
            <person name="Jeong J.-H."/>
            <person name="Song I."/>
            <person name="Kim S."/>
            <person name="Choi T."/>
            <person name="Kim D."/>
            <person name="Ryu S."/>
            <person name="Kim W."/>
        </authorList>
    </citation>
    <scope>NUCLEOTIDE SEQUENCE [LARGE SCALE GENOMIC DNA]</scope>
    <source>
        <tissue evidence="3">Muscle</tissue>
    </source>
</reference>
<comment type="caution">
    <text evidence="3">The sequence shown here is derived from an EMBL/GenBank/DDBJ whole genome shotgun (WGS) entry which is preliminary data.</text>
</comment>
<feature type="region of interest" description="Disordered" evidence="2">
    <location>
        <begin position="139"/>
        <end position="162"/>
    </location>
</feature>
<proteinExistence type="predicted"/>